<organism evidence="1 2">
    <name type="scientific">Pseudochrobactrum saccharolyticum</name>
    <dbReference type="NCBI Taxonomy" id="354352"/>
    <lineage>
        <taxon>Bacteria</taxon>
        <taxon>Pseudomonadati</taxon>
        <taxon>Pseudomonadota</taxon>
        <taxon>Alphaproteobacteria</taxon>
        <taxon>Hyphomicrobiales</taxon>
        <taxon>Brucellaceae</taxon>
        <taxon>Pseudochrobactrum</taxon>
    </lineage>
</organism>
<accession>A0A7W8AGC4</accession>
<comment type="caution">
    <text evidence="1">The sequence shown here is derived from an EMBL/GenBank/DDBJ whole genome shotgun (WGS) entry which is preliminary data.</text>
</comment>
<dbReference type="PANTHER" id="PTHR47328:SF1">
    <property type="entry name" value="RUTC FAMILY PROTEIN YOAB"/>
    <property type="match status" value="1"/>
</dbReference>
<dbReference type="PANTHER" id="PTHR47328">
    <property type="match status" value="1"/>
</dbReference>
<dbReference type="Gene3D" id="3.30.1330.40">
    <property type="entry name" value="RutC-like"/>
    <property type="match status" value="1"/>
</dbReference>
<dbReference type="Proteomes" id="UP000531231">
    <property type="component" value="Unassembled WGS sequence"/>
</dbReference>
<dbReference type="EMBL" id="JACHIL010000001">
    <property type="protein sequence ID" value="MBB5089916.1"/>
    <property type="molecule type" value="Genomic_DNA"/>
</dbReference>
<reference evidence="1 2" key="1">
    <citation type="submission" date="2020-08" db="EMBL/GenBank/DDBJ databases">
        <title>Genomic Encyclopedia of Type Strains, Phase IV (KMG-IV): sequencing the most valuable type-strain genomes for metagenomic binning, comparative biology and taxonomic classification.</title>
        <authorList>
            <person name="Goeker M."/>
        </authorList>
    </citation>
    <scope>NUCLEOTIDE SEQUENCE [LARGE SCALE GENOMIC DNA]</scope>
    <source>
        <strain evidence="1 2">DSM 25620</strain>
    </source>
</reference>
<proteinExistence type="predicted"/>
<dbReference type="Pfam" id="PF01042">
    <property type="entry name" value="Ribonuc_L-PSP"/>
    <property type="match status" value="1"/>
</dbReference>
<name>A0A7W8AGC4_9HYPH</name>
<evidence type="ECO:0000313" key="1">
    <source>
        <dbReference type="EMBL" id="MBB5089916.1"/>
    </source>
</evidence>
<dbReference type="InterPro" id="IPR035959">
    <property type="entry name" value="RutC-like_sf"/>
</dbReference>
<protein>
    <submittedName>
        <fullName evidence="1">Enamine deaminase RidA (YjgF/YER057c/UK114 family)</fullName>
    </submittedName>
</protein>
<sequence>MELRELGRIDGAGHQPRICLGKASDKLASVCLTAPDKGGDVKDQSLQILNIIDDYFQSVGSSRKDILMVQVWLFDISEYDAFCEVWNDWIDPEGVPALSVVTGHAARRDCAVEIRAYAAC</sequence>
<dbReference type="InterPro" id="IPR006175">
    <property type="entry name" value="YjgF/YER057c/UK114"/>
</dbReference>
<dbReference type="SUPFAM" id="SSF55298">
    <property type="entry name" value="YjgF-like"/>
    <property type="match status" value="1"/>
</dbReference>
<dbReference type="InterPro" id="IPR035709">
    <property type="entry name" value="YoaB-like"/>
</dbReference>
<keyword evidence="2" id="KW-1185">Reference proteome</keyword>
<dbReference type="AlphaFoldDB" id="A0A7W8AGC4"/>
<dbReference type="RefSeq" id="WP_022709500.1">
    <property type="nucleotide sequence ID" value="NZ_JACHIL010000001.1"/>
</dbReference>
<evidence type="ECO:0000313" key="2">
    <source>
        <dbReference type="Proteomes" id="UP000531231"/>
    </source>
</evidence>
<gene>
    <name evidence="1" type="ORF">HNQ68_000428</name>
</gene>